<accession>A0A1H4GLU1</accession>
<feature type="transmembrane region" description="Helical" evidence="1">
    <location>
        <begin position="7"/>
        <end position="27"/>
    </location>
</feature>
<keyword evidence="1" id="KW-0812">Transmembrane</keyword>
<name>A0A1H4GLU1_9BACT</name>
<feature type="transmembrane region" description="Helical" evidence="1">
    <location>
        <begin position="33"/>
        <end position="51"/>
    </location>
</feature>
<dbReference type="AlphaFoldDB" id="A0A1H4GLU1"/>
<protein>
    <submittedName>
        <fullName evidence="2">Uncharacterized protein</fullName>
    </submittedName>
</protein>
<reference evidence="3" key="1">
    <citation type="submission" date="2016-10" db="EMBL/GenBank/DDBJ databases">
        <authorList>
            <person name="Varghese N."/>
            <person name="Submissions S."/>
        </authorList>
    </citation>
    <scope>NUCLEOTIDE SEQUENCE [LARGE SCALE GENOMIC DNA]</scope>
    <source>
        <strain evidence="3">DSM 23920</strain>
    </source>
</reference>
<gene>
    <name evidence="2" type="ORF">SAMN05660909_05501</name>
</gene>
<dbReference type="RefSeq" id="WP_089766115.1">
    <property type="nucleotide sequence ID" value="NZ_BKAT01000069.1"/>
</dbReference>
<evidence type="ECO:0000313" key="3">
    <source>
        <dbReference type="Proteomes" id="UP000199656"/>
    </source>
</evidence>
<feature type="transmembrane region" description="Helical" evidence="1">
    <location>
        <begin position="111"/>
        <end position="144"/>
    </location>
</feature>
<dbReference type="Proteomes" id="UP000199656">
    <property type="component" value="Unassembled WGS sequence"/>
</dbReference>
<feature type="transmembrane region" description="Helical" evidence="1">
    <location>
        <begin position="72"/>
        <end position="99"/>
    </location>
</feature>
<proteinExistence type="predicted"/>
<dbReference type="OrthoDB" id="676647at2"/>
<keyword evidence="3" id="KW-1185">Reference proteome</keyword>
<keyword evidence="1" id="KW-1133">Transmembrane helix</keyword>
<evidence type="ECO:0000313" key="2">
    <source>
        <dbReference type="EMBL" id="SEB10619.1"/>
    </source>
</evidence>
<dbReference type="STRING" id="408074.SAMN05660909_05501"/>
<keyword evidence="1" id="KW-0472">Membrane</keyword>
<evidence type="ECO:0000256" key="1">
    <source>
        <dbReference type="SAM" id="Phobius"/>
    </source>
</evidence>
<dbReference type="EMBL" id="FNRL01000046">
    <property type="protein sequence ID" value="SEB10619.1"/>
    <property type="molecule type" value="Genomic_DNA"/>
</dbReference>
<sequence>MYANIFSLNYLLANTISLLILVIAVFWPAIARVLLSLVFMTAAFINAILAIRDPEIYMVYGRLAALPIYEKFIYGTFHNNIAIIVMSISICQMVTGIFLLSGKALLRWGLIAAVVFLAAIAPLGAGSAFPSTLLLAAAAMVLLFKRKYFSADPLVLRHHA</sequence>
<organism evidence="2 3">
    <name type="scientific">Chitinophaga terrae</name>
    <name type="common">ex Kim and Jung 2007</name>
    <dbReference type="NCBI Taxonomy" id="408074"/>
    <lineage>
        <taxon>Bacteria</taxon>
        <taxon>Pseudomonadati</taxon>
        <taxon>Bacteroidota</taxon>
        <taxon>Chitinophagia</taxon>
        <taxon>Chitinophagales</taxon>
        <taxon>Chitinophagaceae</taxon>
        <taxon>Chitinophaga</taxon>
    </lineage>
</organism>